<sequence length="205" mass="23528">MYDKSACLIIVLIAFYLGTESTFSEENMENIHKHGDPQTASFIAARMKHLTAVNELKQVKNAVKQHQLVLDLFKKVFKILDESRKLVASIESRADMTKKASQYVVNYLENIAFFCDLLVFFPEITVRHLDANLLWRVTLIDSIQDATSFNINFVDDTTQAQFEKAYSILSEGASYQNEPNQPPEVKKNTESKKTKRRPRMSSNEL</sequence>
<name>A0A6P9ADE9_THRPL</name>
<dbReference type="Pfam" id="PF15002">
    <property type="entry name" value="ERK-JNK_inhib"/>
    <property type="match status" value="1"/>
</dbReference>
<dbReference type="InParanoid" id="A0A6P9ADE9"/>
<dbReference type="RefSeq" id="XP_034256268.1">
    <property type="nucleotide sequence ID" value="XM_034400377.1"/>
</dbReference>
<dbReference type="OrthoDB" id="5854099at2759"/>
<feature type="region of interest" description="Disordered" evidence="1">
    <location>
        <begin position="173"/>
        <end position="205"/>
    </location>
</feature>
<feature type="chain" id="PRO_5028403347" evidence="2">
    <location>
        <begin position="22"/>
        <end position="205"/>
    </location>
</feature>
<keyword evidence="3" id="KW-1185">Reference proteome</keyword>
<dbReference type="AlphaFoldDB" id="A0A6P9ADE9"/>
<accession>A0A6P9ADE9</accession>
<feature type="signal peptide" evidence="2">
    <location>
        <begin position="1"/>
        <end position="21"/>
    </location>
</feature>
<dbReference type="KEGG" id="tpal:117654161"/>
<evidence type="ECO:0000313" key="3">
    <source>
        <dbReference type="Proteomes" id="UP000515158"/>
    </source>
</evidence>
<evidence type="ECO:0000256" key="2">
    <source>
        <dbReference type="SAM" id="SignalP"/>
    </source>
</evidence>
<dbReference type="PANTHER" id="PTHR14735:SF1">
    <property type="entry name" value="COILED-COIL DOMAIN-CONTAINING PROTEIN 134"/>
    <property type="match status" value="1"/>
</dbReference>
<reference evidence="4" key="1">
    <citation type="submission" date="2025-08" db="UniProtKB">
        <authorList>
            <consortium name="RefSeq"/>
        </authorList>
    </citation>
    <scope>IDENTIFICATION</scope>
    <source>
        <tissue evidence="4">Total insect</tissue>
    </source>
</reference>
<proteinExistence type="predicted"/>
<protein>
    <submittedName>
        <fullName evidence="4">Uncharacterized protein LOC117654161 isoform X1</fullName>
    </submittedName>
</protein>
<dbReference type="InterPro" id="IPR026321">
    <property type="entry name" value="CC134"/>
</dbReference>
<organism evidence="4">
    <name type="scientific">Thrips palmi</name>
    <name type="common">Melon thrips</name>
    <dbReference type="NCBI Taxonomy" id="161013"/>
    <lineage>
        <taxon>Eukaryota</taxon>
        <taxon>Metazoa</taxon>
        <taxon>Ecdysozoa</taxon>
        <taxon>Arthropoda</taxon>
        <taxon>Hexapoda</taxon>
        <taxon>Insecta</taxon>
        <taxon>Pterygota</taxon>
        <taxon>Neoptera</taxon>
        <taxon>Paraneoptera</taxon>
        <taxon>Thysanoptera</taxon>
        <taxon>Terebrantia</taxon>
        <taxon>Thripoidea</taxon>
        <taxon>Thripidae</taxon>
        <taxon>Thrips</taxon>
    </lineage>
</organism>
<keyword evidence="2" id="KW-0732">Signal</keyword>
<dbReference type="Proteomes" id="UP000515158">
    <property type="component" value="Unplaced"/>
</dbReference>
<dbReference type="GeneID" id="117654161"/>
<evidence type="ECO:0000313" key="4">
    <source>
        <dbReference type="RefSeq" id="XP_034256268.1"/>
    </source>
</evidence>
<dbReference type="PANTHER" id="PTHR14735">
    <property type="entry name" value="COILED-COIL DOMAIN-CONTAINING PROTEIN 134"/>
    <property type="match status" value="1"/>
</dbReference>
<evidence type="ECO:0000256" key="1">
    <source>
        <dbReference type="SAM" id="MobiDB-lite"/>
    </source>
</evidence>
<gene>
    <name evidence="4" type="primary">LOC117654161</name>
</gene>